<dbReference type="KEGG" id="pbv:AR543_06150"/>
<reference evidence="2" key="1">
    <citation type="submission" date="2015-10" db="EMBL/GenBank/DDBJ databases">
        <title>Genome of Paenibacillus bovis sp. nov.</title>
        <authorList>
            <person name="Wu Z."/>
            <person name="Gao C."/>
            <person name="Liu Z."/>
            <person name="Zheng H."/>
        </authorList>
    </citation>
    <scope>NUCLEOTIDE SEQUENCE [LARGE SCALE GENOMIC DNA]</scope>
    <source>
        <strain evidence="2">BD3526</strain>
    </source>
</reference>
<dbReference type="EMBL" id="CP013023">
    <property type="protein sequence ID" value="ANF95622.1"/>
    <property type="molecule type" value="Genomic_DNA"/>
</dbReference>
<evidence type="ECO:0000313" key="2">
    <source>
        <dbReference type="Proteomes" id="UP000078148"/>
    </source>
</evidence>
<dbReference type="Proteomes" id="UP000078148">
    <property type="component" value="Chromosome"/>
</dbReference>
<proteinExistence type="predicted"/>
<evidence type="ECO:0000313" key="1">
    <source>
        <dbReference type="EMBL" id="ANF95622.1"/>
    </source>
</evidence>
<gene>
    <name evidence="1" type="ORF">AR543_06150</name>
</gene>
<dbReference type="STRING" id="1616788.AR543_06150"/>
<dbReference type="OrthoDB" id="2623993at2"/>
<reference evidence="1 2" key="2">
    <citation type="journal article" date="2016" name="Int. J. Syst. Evol. Microbiol.">
        <title>Paenibacillus bovis sp. nov., isolated from raw yak (Bos grunniens) milk.</title>
        <authorList>
            <person name="Gao C."/>
            <person name="Han J."/>
            <person name="Liu Z."/>
            <person name="Xu X."/>
            <person name="Hang F."/>
            <person name="Wu Z."/>
        </authorList>
    </citation>
    <scope>NUCLEOTIDE SEQUENCE [LARGE SCALE GENOMIC DNA]</scope>
    <source>
        <strain evidence="1 2">BD3526</strain>
    </source>
</reference>
<organism evidence="1 2">
    <name type="scientific">Paenibacillus bovis</name>
    <dbReference type="NCBI Taxonomy" id="1616788"/>
    <lineage>
        <taxon>Bacteria</taxon>
        <taxon>Bacillati</taxon>
        <taxon>Bacillota</taxon>
        <taxon>Bacilli</taxon>
        <taxon>Bacillales</taxon>
        <taxon>Paenibacillaceae</taxon>
        <taxon>Paenibacillus</taxon>
    </lineage>
</organism>
<dbReference type="AlphaFoldDB" id="A0A172ZE27"/>
<sequence length="72" mass="8305">MTLGECLNQLHNDLLLIDLSRPGYPTRTVAELKKTMPLEEEGYEVRIRSFNFGRTQKRSIGKINGPNLWNET</sequence>
<keyword evidence="2" id="KW-1185">Reference proteome</keyword>
<accession>A0A172ZE27</accession>
<protein>
    <submittedName>
        <fullName evidence="1">Uncharacterized protein</fullName>
    </submittedName>
</protein>
<dbReference type="RefSeq" id="WP_060532721.1">
    <property type="nucleotide sequence ID" value="NZ_CP013023.1"/>
</dbReference>
<name>A0A172ZE27_9BACL</name>